<dbReference type="Pfam" id="PF02362">
    <property type="entry name" value="B3"/>
    <property type="match status" value="3"/>
</dbReference>
<sequence>MFPGSLGDTEQPPFSSGTLHFFSIILEETLQENKLRLPKKFVREYGETLSDSVFVKLPCGSKWKMELTKHENNIWLEKGWPDFAKHYSIKRGSMLMFRYEGNSEFHAVIFDTSTVEIDYPYIPVHSDKSDVDLELQAPKDVVVEDDVEILDDLLPCPKAREKSPLPCSHAHKSLRTSHGLDFGAKLERPLTDNERARILERVPFECEKPFFKALMRPTHVGSKADQFRVPSDFAMRYMKNLEGDVVLYVPSVGSWFVEFRMRPPRSESCVARLCKGWREFSNGNSLEVGDVCIFKLLDGAKTSFEVFIIRFAEYEYTQWSQRPLTSIERVPFVSEDPFFKVYMQPTYVGSKAEHLDVPLDFAMSYIKNEGDVILLGPNGNYWHAQFKMNPLRCGNHSARLCNGWQEFANGNNLEVGDVCIFELLDVDGNKTSFKVSIDRFAECASLQRSLGVDDATSARKPKGDARVKIELDVTSARKPKGDARVKIEID</sequence>
<keyword evidence="5" id="KW-0539">Nucleus</keyword>
<evidence type="ECO:0000256" key="3">
    <source>
        <dbReference type="ARBA" id="ARBA00023125"/>
    </source>
</evidence>
<dbReference type="CDD" id="cd10017">
    <property type="entry name" value="B3_DNA"/>
    <property type="match status" value="3"/>
</dbReference>
<evidence type="ECO:0000256" key="2">
    <source>
        <dbReference type="ARBA" id="ARBA00023015"/>
    </source>
</evidence>
<evidence type="ECO:0000256" key="1">
    <source>
        <dbReference type="ARBA" id="ARBA00004123"/>
    </source>
</evidence>
<dbReference type="PANTHER" id="PTHR31920:SF108">
    <property type="entry name" value="B3 DOMAIN-CONTAINING TRANSCRIPTION FACTOR VRN1-LIKE"/>
    <property type="match status" value="1"/>
</dbReference>
<accession>A0A2P5FXZ3</accession>
<dbReference type="InterPro" id="IPR050655">
    <property type="entry name" value="Plant_B3_domain"/>
</dbReference>
<feature type="domain" description="TF-B3" evidence="6">
    <location>
        <begin position="212"/>
        <end position="312"/>
    </location>
</feature>
<comment type="subcellular location">
    <subcellularLocation>
        <location evidence="1">Nucleus</location>
    </subcellularLocation>
</comment>
<dbReference type="GO" id="GO:0003677">
    <property type="term" value="F:DNA binding"/>
    <property type="evidence" value="ECO:0007669"/>
    <property type="project" value="UniProtKB-KW"/>
</dbReference>
<dbReference type="Gene3D" id="2.40.330.10">
    <property type="entry name" value="DNA-binding pseudobarrel domain"/>
    <property type="match status" value="3"/>
</dbReference>
<dbReference type="OrthoDB" id="1869398at2759"/>
<evidence type="ECO:0000256" key="4">
    <source>
        <dbReference type="ARBA" id="ARBA00023163"/>
    </source>
</evidence>
<organism evidence="7 8">
    <name type="scientific">Trema orientale</name>
    <name type="common">Charcoal tree</name>
    <name type="synonym">Celtis orientalis</name>
    <dbReference type="NCBI Taxonomy" id="63057"/>
    <lineage>
        <taxon>Eukaryota</taxon>
        <taxon>Viridiplantae</taxon>
        <taxon>Streptophyta</taxon>
        <taxon>Embryophyta</taxon>
        <taxon>Tracheophyta</taxon>
        <taxon>Spermatophyta</taxon>
        <taxon>Magnoliopsida</taxon>
        <taxon>eudicotyledons</taxon>
        <taxon>Gunneridae</taxon>
        <taxon>Pentapetalae</taxon>
        <taxon>rosids</taxon>
        <taxon>fabids</taxon>
        <taxon>Rosales</taxon>
        <taxon>Cannabaceae</taxon>
        <taxon>Trema</taxon>
    </lineage>
</organism>
<evidence type="ECO:0000313" key="7">
    <source>
        <dbReference type="EMBL" id="POO02668.1"/>
    </source>
</evidence>
<dbReference type="PANTHER" id="PTHR31920">
    <property type="entry name" value="B3 DOMAIN-CONTAINING"/>
    <property type="match status" value="1"/>
</dbReference>
<dbReference type="InterPro" id="IPR015300">
    <property type="entry name" value="DNA-bd_pseudobarrel_sf"/>
</dbReference>
<proteinExistence type="predicted"/>
<dbReference type="InterPro" id="IPR003340">
    <property type="entry name" value="B3_DNA-bd"/>
</dbReference>
<evidence type="ECO:0000259" key="6">
    <source>
        <dbReference type="PROSITE" id="PS50863"/>
    </source>
</evidence>
<reference evidence="8" key="1">
    <citation type="submission" date="2016-06" db="EMBL/GenBank/DDBJ databases">
        <title>Parallel loss of symbiosis genes in relatives of nitrogen-fixing non-legume Parasponia.</title>
        <authorList>
            <person name="Van Velzen R."/>
            <person name="Holmer R."/>
            <person name="Bu F."/>
            <person name="Rutten L."/>
            <person name="Van Zeijl A."/>
            <person name="Liu W."/>
            <person name="Santuari L."/>
            <person name="Cao Q."/>
            <person name="Sharma T."/>
            <person name="Shen D."/>
            <person name="Roswanjaya Y."/>
            <person name="Wardhani T."/>
            <person name="Kalhor M.S."/>
            <person name="Jansen J."/>
            <person name="Van den Hoogen J."/>
            <person name="Gungor B."/>
            <person name="Hartog M."/>
            <person name="Hontelez J."/>
            <person name="Verver J."/>
            <person name="Yang W.-C."/>
            <person name="Schijlen E."/>
            <person name="Repin R."/>
            <person name="Schilthuizen M."/>
            <person name="Schranz E."/>
            <person name="Heidstra R."/>
            <person name="Miyata K."/>
            <person name="Fedorova E."/>
            <person name="Kohlen W."/>
            <person name="Bisseling T."/>
            <person name="Smit S."/>
            <person name="Geurts R."/>
        </authorList>
    </citation>
    <scope>NUCLEOTIDE SEQUENCE [LARGE SCALE GENOMIC DNA]</scope>
    <source>
        <strain evidence="8">cv. RG33-2</strain>
    </source>
</reference>
<dbReference type="InParanoid" id="A0A2P5FXZ3"/>
<feature type="domain" description="TF-B3" evidence="6">
    <location>
        <begin position="340"/>
        <end position="441"/>
    </location>
</feature>
<dbReference type="STRING" id="63057.A0A2P5FXZ3"/>
<dbReference type="SMART" id="SM01019">
    <property type="entry name" value="B3"/>
    <property type="match status" value="3"/>
</dbReference>
<gene>
    <name evidence="7" type="ORF">TorRG33x02_016540</name>
</gene>
<keyword evidence="2" id="KW-0805">Transcription regulation</keyword>
<evidence type="ECO:0000256" key="5">
    <source>
        <dbReference type="ARBA" id="ARBA00023242"/>
    </source>
</evidence>
<keyword evidence="3" id="KW-0238">DNA-binding</keyword>
<comment type="caution">
    <text evidence="7">The sequence shown here is derived from an EMBL/GenBank/DDBJ whole genome shotgun (WGS) entry which is preliminary data.</text>
</comment>
<dbReference type="GO" id="GO:0005634">
    <property type="term" value="C:nucleus"/>
    <property type="evidence" value="ECO:0007669"/>
    <property type="project" value="UniProtKB-SubCell"/>
</dbReference>
<dbReference type="PROSITE" id="PS50863">
    <property type="entry name" value="B3"/>
    <property type="match status" value="3"/>
</dbReference>
<dbReference type="EMBL" id="JXTC01000004">
    <property type="protein sequence ID" value="POO02668.1"/>
    <property type="molecule type" value="Genomic_DNA"/>
</dbReference>
<evidence type="ECO:0000313" key="8">
    <source>
        <dbReference type="Proteomes" id="UP000237000"/>
    </source>
</evidence>
<dbReference type="Proteomes" id="UP000237000">
    <property type="component" value="Unassembled WGS sequence"/>
</dbReference>
<dbReference type="SUPFAM" id="SSF101936">
    <property type="entry name" value="DNA-binding pseudobarrel domain"/>
    <property type="match status" value="3"/>
</dbReference>
<keyword evidence="4" id="KW-0804">Transcription</keyword>
<feature type="domain" description="TF-B3" evidence="6">
    <location>
        <begin position="20"/>
        <end position="113"/>
    </location>
</feature>
<keyword evidence="8" id="KW-1185">Reference proteome</keyword>
<name>A0A2P5FXZ3_TREOI</name>
<protein>
    <submittedName>
        <fullName evidence="7">B3 DNA binding domain containing protein</fullName>
    </submittedName>
</protein>
<dbReference type="AlphaFoldDB" id="A0A2P5FXZ3"/>